<dbReference type="AlphaFoldDB" id="A0A9D4U4A7"/>
<evidence type="ECO:0000313" key="2">
    <source>
        <dbReference type="Proteomes" id="UP000886520"/>
    </source>
</evidence>
<evidence type="ECO:0000313" key="1">
    <source>
        <dbReference type="EMBL" id="KAI5061354.1"/>
    </source>
</evidence>
<comment type="caution">
    <text evidence="1">The sequence shown here is derived from an EMBL/GenBank/DDBJ whole genome shotgun (WGS) entry which is preliminary data.</text>
</comment>
<organism evidence="1 2">
    <name type="scientific">Adiantum capillus-veneris</name>
    <name type="common">Maidenhair fern</name>
    <dbReference type="NCBI Taxonomy" id="13818"/>
    <lineage>
        <taxon>Eukaryota</taxon>
        <taxon>Viridiplantae</taxon>
        <taxon>Streptophyta</taxon>
        <taxon>Embryophyta</taxon>
        <taxon>Tracheophyta</taxon>
        <taxon>Polypodiopsida</taxon>
        <taxon>Polypodiidae</taxon>
        <taxon>Polypodiales</taxon>
        <taxon>Pteridineae</taxon>
        <taxon>Pteridaceae</taxon>
        <taxon>Vittarioideae</taxon>
        <taxon>Adiantum</taxon>
    </lineage>
</organism>
<protein>
    <submittedName>
        <fullName evidence="1">Uncharacterized protein</fullName>
    </submittedName>
</protein>
<dbReference type="Proteomes" id="UP000886520">
    <property type="component" value="Chromosome 23"/>
</dbReference>
<name>A0A9D4U4A7_ADICA</name>
<sequence>MIASSFMMHLGHIIPHSFVSGFIRGKFWMPPRSLSVQSELMSYANPKLWRRFGRRTLLSAAIQTSLSSKSCMVVCD</sequence>
<dbReference type="EMBL" id="JABFUD020000023">
    <property type="protein sequence ID" value="KAI5061354.1"/>
    <property type="molecule type" value="Genomic_DNA"/>
</dbReference>
<keyword evidence="2" id="KW-1185">Reference proteome</keyword>
<accession>A0A9D4U4A7</accession>
<gene>
    <name evidence="1" type="ORF">GOP47_0023859</name>
</gene>
<proteinExistence type="predicted"/>
<reference evidence="1" key="1">
    <citation type="submission" date="2021-01" db="EMBL/GenBank/DDBJ databases">
        <title>Adiantum capillus-veneris genome.</title>
        <authorList>
            <person name="Fang Y."/>
            <person name="Liao Q."/>
        </authorList>
    </citation>
    <scope>NUCLEOTIDE SEQUENCE</scope>
    <source>
        <strain evidence="1">H3</strain>
        <tissue evidence="1">Leaf</tissue>
    </source>
</reference>